<comment type="function">
    <text evidence="5">Component of the eukaryotic translation initiation factor 3 (eIF-3) complex, which is involved in protein synthesis of a specialized repertoire of mRNAs and, together with other initiation factors, stimulates binding of mRNA and methionyl-tRNAi to the 40S ribosome. The eIF-3 complex specifically targets and initiates translation of a subset of mRNAs involved in cell proliferation.</text>
</comment>
<dbReference type="HAMAP" id="MF_03009">
    <property type="entry name" value="eIF3j"/>
    <property type="match status" value="1"/>
</dbReference>
<feature type="compositionally biased region" description="Basic and acidic residues" evidence="6">
    <location>
        <begin position="275"/>
        <end position="286"/>
    </location>
</feature>
<dbReference type="AlphaFoldDB" id="A0AA40EWZ7"/>
<feature type="compositionally biased region" description="Acidic residues" evidence="6">
    <location>
        <begin position="144"/>
        <end position="153"/>
    </location>
</feature>
<evidence type="ECO:0000256" key="4">
    <source>
        <dbReference type="ARBA" id="ARBA00023054"/>
    </source>
</evidence>
<evidence type="ECO:0000256" key="5">
    <source>
        <dbReference type="HAMAP-Rule" id="MF_03009"/>
    </source>
</evidence>
<dbReference type="Pfam" id="PF08597">
    <property type="entry name" value="eIF3_subunit"/>
    <property type="match status" value="1"/>
</dbReference>
<keyword evidence="2 5" id="KW-0396">Initiation factor</keyword>
<dbReference type="FunFam" id="1.10.246.60:FF:000003">
    <property type="entry name" value="Eukaryotic translation initiation factor 3 subunit J"/>
    <property type="match status" value="1"/>
</dbReference>
<dbReference type="Gene3D" id="1.10.246.60">
    <property type="entry name" value="Eukaryotic translation initiation factor 3 like domains"/>
    <property type="match status" value="1"/>
</dbReference>
<dbReference type="GO" id="GO:0005852">
    <property type="term" value="C:eukaryotic translation initiation factor 3 complex"/>
    <property type="evidence" value="ECO:0007669"/>
    <property type="project" value="UniProtKB-UniRule"/>
</dbReference>
<name>A0AA40EWZ7_9PEZI</name>
<dbReference type="InterPro" id="IPR013906">
    <property type="entry name" value="eIF3j"/>
</dbReference>
<proteinExistence type="inferred from homology"/>
<keyword evidence="8" id="KW-1185">Reference proteome</keyword>
<dbReference type="PANTHER" id="PTHR21681:SF0">
    <property type="entry name" value="EUKARYOTIC TRANSLATION INITIATION FACTOR 3 SUBUNIT J"/>
    <property type="match status" value="1"/>
</dbReference>
<comment type="caution">
    <text evidence="7">The sequence shown here is derived from an EMBL/GenBank/DDBJ whole genome shotgun (WGS) entry which is preliminary data.</text>
</comment>
<feature type="compositionally biased region" description="Basic and acidic residues" evidence="6">
    <location>
        <begin position="130"/>
        <end position="143"/>
    </location>
</feature>
<dbReference type="GO" id="GO:0033290">
    <property type="term" value="C:eukaryotic 48S preinitiation complex"/>
    <property type="evidence" value="ECO:0007669"/>
    <property type="project" value="UniProtKB-UniRule"/>
</dbReference>
<feature type="region of interest" description="Disordered" evidence="6">
    <location>
        <begin position="275"/>
        <end position="323"/>
    </location>
</feature>
<feature type="compositionally biased region" description="Acidic residues" evidence="6">
    <location>
        <begin position="312"/>
        <end position="323"/>
    </location>
</feature>
<feature type="region of interest" description="Disordered" evidence="6">
    <location>
        <begin position="48"/>
        <end position="168"/>
    </location>
</feature>
<evidence type="ECO:0000256" key="1">
    <source>
        <dbReference type="ARBA" id="ARBA00022490"/>
    </source>
</evidence>
<evidence type="ECO:0000313" key="7">
    <source>
        <dbReference type="EMBL" id="KAK0746842.1"/>
    </source>
</evidence>
<comment type="subcellular location">
    <subcellularLocation>
        <location evidence="5">Cytoplasm</location>
    </subcellularLocation>
</comment>
<sequence length="323" mass="35146">MEGFFVAVFPFRETLVEAFIAGAHNEIPGVVNRRLLFCQTFPDGTLCSHRPIDTRSPLSSAPNTSSISSVRVAETMPQPSKKWEEDSDVLESWDAAEDSEVEREKAKKAAEAKAKAEAEAAANKKSKAQRVAERQAERARQLAEDDDSSDEETEAQKRDRLRASEQEADLAHAEDLFGSVGISKRKAVTAGNAVLLNPSDPNSAIDLASIPLFNPSTKTQFEHLRTALVPILASSAKKAHYGLFLQEFCKQLSKELPSDQIKKIASTLTTLSNEKMKEEKAAEKGGKKSKAAKTKTTLAGVGRTGGVPDTGAYEDDFGDDDFM</sequence>
<reference evidence="7" key="1">
    <citation type="submission" date="2023-06" db="EMBL/GenBank/DDBJ databases">
        <title>Genome-scale phylogeny and comparative genomics of the fungal order Sordariales.</title>
        <authorList>
            <consortium name="Lawrence Berkeley National Laboratory"/>
            <person name="Hensen N."/>
            <person name="Bonometti L."/>
            <person name="Westerberg I."/>
            <person name="Brannstrom I.O."/>
            <person name="Guillou S."/>
            <person name="Cros-Aarteil S."/>
            <person name="Calhoun S."/>
            <person name="Haridas S."/>
            <person name="Kuo A."/>
            <person name="Mondo S."/>
            <person name="Pangilinan J."/>
            <person name="Riley R."/>
            <person name="LaButti K."/>
            <person name="Andreopoulos B."/>
            <person name="Lipzen A."/>
            <person name="Chen C."/>
            <person name="Yanf M."/>
            <person name="Daum C."/>
            <person name="Ng V."/>
            <person name="Clum A."/>
            <person name="Steindorff A."/>
            <person name="Ohm R."/>
            <person name="Martin F."/>
            <person name="Silar P."/>
            <person name="Natvig D."/>
            <person name="Lalanne C."/>
            <person name="Gautier V."/>
            <person name="Ament-velasquez S.L."/>
            <person name="Kruys A."/>
            <person name="Hutchinson M.I."/>
            <person name="Powell A.J."/>
            <person name="Barry K."/>
            <person name="Miller A.N."/>
            <person name="Grigoriev I.V."/>
            <person name="Debuchy R."/>
            <person name="Gladieux P."/>
            <person name="Thoren M.H."/>
            <person name="Johannesson H."/>
        </authorList>
    </citation>
    <scope>NUCLEOTIDE SEQUENCE</scope>
    <source>
        <strain evidence="7">SMH3187-1</strain>
    </source>
</reference>
<feature type="compositionally biased region" description="Acidic residues" evidence="6">
    <location>
        <begin position="85"/>
        <end position="101"/>
    </location>
</feature>
<keyword evidence="3 5" id="KW-0648">Protein biosynthesis</keyword>
<feature type="compositionally biased region" description="Basic and acidic residues" evidence="6">
    <location>
        <begin position="102"/>
        <end position="118"/>
    </location>
</feature>
<accession>A0AA40EWZ7</accession>
<feature type="compositionally biased region" description="Basic and acidic residues" evidence="6">
    <location>
        <begin position="154"/>
        <end position="168"/>
    </location>
</feature>
<evidence type="ECO:0000313" key="8">
    <source>
        <dbReference type="Proteomes" id="UP001172155"/>
    </source>
</evidence>
<dbReference type="GO" id="GO:0016282">
    <property type="term" value="C:eukaryotic 43S preinitiation complex"/>
    <property type="evidence" value="ECO:0007669"/>
    <property type="project" value="UniProtKB-UniRule"/>
</dbReference>
<dbReference type="GO" id="GO:0001732">
    <property type="term" value="P:formation of cytoplasmic translation initiation complex"/>
    <property type="evidence" value="ECO:0007669"/>
    <property type="project" value="UniProtKB-UniRule"/>
</dbReference>
<organism evidence="7 8">
    <name type="scientific">Schizothecium vesticola</name>
    <dbReference type="NCBI Taxonomy" id="314040"/>
    <lineage>
        <taxon>Eukaryota</taxon>
        <taxon>Fungi</taxon>
        <taxon>Dikarya</taxon>
        <taxon>Ascomycota</taxon>
        <taxon>Pezizomycotina</taxon>
        <taxon>Sordariomycetes</taxon>
        <taxon>Sordariomycetidae</taxon>
        <taxon>Sordariales</taxon>
        <taxon>Schizotheciaceae</taxon>
        <taxon>Schizothecium</taxon>
    </lineage>
</organism>
<comment type="similarity">
    <text evidence="5">Belongs to the eIF-3 subunit J family.</text>
</comment>
<dbReference type="Proteomes" id="UP001172155">
    <property type="component" value="Unassembled WGS sequence"/>
</dbReference>
<keyword evidence="4" id="KW-0175">Coiled coil</keyword>
<feature type="compositionally biased region" description="Polar residues" evidence="6">
    <location>
        <begin position="56"/>
        <end position="69"/>
    </location>
</feature>
<protein>
    <recommendedName>
        <fullName evidence="5">Eukaryotic translation initiation factor 3 subunit J</fullName>
        <shortName evidence="5">eIF3j</shortName>
    </recommendedName>
    <alternativeName>
        <fullName evidence="5">Eukaryotic translation initiation factor 3 30 kDa subunit homolog</fullName>
        <shortName evidence="5">eIF-3 30 kDa subunit homolog</shortName>
    </alternativeName>
</protein>
<gene>
    <name evidence="5" type="primary">HCR1</name>
    <name evidence="7" type="ORF">B0T18DRAFT_160855</name>
</gene>
<keyword evidence="1 5" id="KW-0963">Cytoplasm</keyword>
<evidence type="ECO:0000256" key="2">
    <source>
        <dbReference type="ARBA" id="ARBA00022540"/>
    </source>
</evidence>
<dbReference type="InterPro" id="IPR023194">
    <property type="entry name" value="eIF3-like_dom_sf"/>
</dbReference>
<dbReference type="GO" id="GO:0003743">
    <property type="term" value="F:translation initiation factor activity"/>
    <property type="evidence" value="ECO:0007669"/>
    <property type="project" value="UniProtKB-UniRule"/>
</dbReference>
<evidence type="ECO:0000256" key="3">
    <source>
        <dbReference type="ARBA" id="ARBA00022917"/>
    </source>
</evidence>
<comment type="subunit">
    <text evidence="5">Component of the eukaryotic translation initiation factor 3 (eIF-3) complex.</text>
</comment>
<evidence type="ECO:0000256" key="6">
    <source>
        <dbReference type="SAM" id="MobiDB-lite"/>
    </source>
</evidence>
<dbReference type="PANTHER" id="PTHR21681">
    <property type="entry name" value="EUKARYOTIC TRANSLATION INITIATION FACTOR 3 SUBUNIT J"/>
    <property type="match status" value="1"/>
</dbReference>
<dbReference type="EMBL" id="JAUKUD010000004">
    <property type="protein sequence ID" value="KAK0746842.1"/>
    <property type="molecule type" value="Genomic_DNA"/>
</dbReference>